<evidence type="ECO:0000256" key="5">
    <source>
        <dbReference type="SAM" id="MobiDB-lite"/>
    </source>
</evidence>
<dbReference type="InterPro" id="IPR051986">
    <property type="entry name" value="Innate_Immune_Apopt_Reg"/>
</dbReference>
<evidence type="ECO:0000313" key="8">
    <source>
        <dbReference type="Ensembl" id="ENSOMEP00000018472.1"/>
    </source>
</evidence>
<keyword evidence="3 4" id="KW-0862">Zinc</keyword>
<reference evidence="8" key="1">
    <citation type="submission" date="2025-05" db="UniProtKB">
        <authorList>
            <consortium name="Ensembl"/>
        </authorList>
    </citation>
    <scope>IDENTIFICATION</scope>
</reference>
<dbReference type="PaxDb" id="30732-ENSOMEP00000018472"/>
<feature type="region of interest" description="Disordered" evidence="5">
    <location>
        <begin position="137"/>
        <end position="189"/>
    </location>
</feature>
<accession>A0A3B3CKU6</accession>
<dbReference type="GO" id="GO:0008270">
    <property type="term" value="F:zinc ion binding"/>
    <property type="evidence" value="ECO:0007669"/>
    <property type="project" value="UniProtKB-KW"/>
</dbReference>
<feature type="zinc finger region" description="TRAF-type" evidence="4">
    <location>
        <begin position="27"/>
        <end position="102"/>
    </location>
</feature>
<dbReference type="Proteomes" id="UP000646548">
    <property type="component" value="Unassembled WGS sequence"/>
</dbReference>
<evidence type="ECO:0000259" key="6">
    <source>
        <dbReference type="PROSITE" id="PS50145"/>
    </source>
</evidence>
<feature type="compositionally biased region" description="Low complexity" evidence="5">
    <location>
        <begin position="153"/>
        <end position="163"/>
    </location>
</feature>
<dbReference type="AlphaFoldDB" id="A0A3B3CKU6"/>
<dbReference type="Pfam" id="PF18608">
    <property type="entry name" value="XAF1_C"/>
    <property type="match status" value="1"/>
</dbReference>
<dbReference type="PROSITE" id="PS50145">
    <property type="entry name" value="ZF_TRAF"/>
    <property type="match status" value="1"/>
</dbReference>
<dbReference type="GO" id="GO:0005739">
    <property type="term" value="C:mitochondrion"/>
    <property type="evidence" value="ECO:0007669"/>
    <property type="project" value="TreeGrafter"/>
</dbReference>
<dbReference type="Pfam" id="PF21366">
    <property type="entry name" value="TRAFD1-XIAF1_ZnF"/>
    <property type="match status" value="1"/>
</dbReference>
<dbReference type="OrthoDB" id="193703at2759"/>
<dbReference type="Gene3D" id="6.10.250.1730">
    <property type="match status" value="1"/>
</dbReference>
<feature type="domain" description="TRAF-type" evidence="6">
    <location>
        <begin position="27"/>
        <end position="102"/>
    </location>
</feature>
<keyword evidence="2 4" id="KW-0863">Zinc-finger</keyword>
<dbReference type="InterPro" id="IPR013083">
    <property type="entry name" value="Znf_RING/FYVE/PHD"/>
</dbReference>
<evidence type="ECO:0000256" key="4">
    <source>
        <dbReference type="PROSITE-ProRule" id="PRU00207"/>
    </source>
</evidence>
<keyword evidence="1 4" id="KW-0479">Metal-binding</keyword>
<dbReference type="Proteomes" id="UP000261560">
    <property type="component" value="Unplaced"/>
</dbReference>
<dbReference type="InterPro" id="IPR041386">
    <property type="entry name" value="XAF1_C"/>
</dbReference>
<evidence type="ECO:0000256" key="2">
    <source>
        <dbReference type="ARBA" id="ARBA00022771"/>
    </source>
</evidence>
<evidence type="ECO:0000256" key="3">
    <source>
        <dbReference type="ARBA" id="ARBA00022833"/>
    </source>
</evidence>
<organism evidence="8 9">
    <name type="scientific">Oryzias melastigma</name>
    <name type="common">Marine medaka</name>
    <dbReference type="NCBI Taxonomy" id="30732"/>
    <lineage>
        <taxon>Eukaryota</taxon>
        <taxon>Metazoa</taxon>
        <taxon>Chordata</taxon>
        <taxon>Craniata</taxon>
        <taxon>Vertebrata</taxon>
        <taxon>Euteleostomi</taxon>
        <taxon>Actinopterygii</taxon>
        <taxon>Neopterygii</taxon>
        <taxon>Teleostei</taxon>
        <taxon>Neoteleostei</taxon>
        <taxon>Acanthomorphata</taxon>
        <taxon>Ovalentaria</taxon>
        <taxon>Atherinomorphae</taxon>
        <taxon>Beloniformes</taxon>
        <taxon>Adrianichthyidae</taxon>
        <taxon>Oryziinae</taxon>
        <taxon>Oryzias</taxon>
    </lineage>
</organism>
<proteinExistence type="predicted"/>
<dbReference type="InterPro" id="IPR001293">
    <property type="entry name" value="Znf_TRAF"/>
</dbReference>
<evidence type="ECO:0000313" key="7">
    <source>
        <dbReference type="EMBL" id="KAF6736048.1"/>
    </source>
</evidence>
<dbReference type="EMBL" id="WKFB01000097">
    <property type="protein sequence ID" value="KAF6736048.1"/>
    <property type="molecule type" value="Genomic_DNA"/>
</dbReference>
<feature type="region of interest" description="Disordered" evidence="5">
    <location>
        <begin position="204"/>
        <end position="225"/>
    </location>
</feature>
<dbReference type="STRING" id="30732.ENSOMEP00000018472"/>
<dbReference type="InterPro" id="IPR031220">
    <property type="entry name" value="XAF1_C_sf"/>
</dbReference>
<reference evidence="7" key="2">
    <citation type="journal article" name="BMC Genomics">
        <title>Long-read sequencing and de novo genome assembly of marine medaka (Oryzias melastigma).</title>
        <authorList>
            <person name="Liang P."/>
            <person name="Saqib H.S.A."/>
            <person name="Ni X."/>
            <person name="Shen Y."/>
        </authorList>
    </citation>
    <scope>NUCLEOTIDE SEQUENCE</scope>
    <source>
        <strain evidence="7">Bigg-433</strain>
    </source>
</reference>
<dbReference type="OMA" id="MDHEADE"/>
<evidence type="ECO:0000313" key="9">
    <source>
        <dbReference type="Proteomes" id="UP000261560"/>
    </source>
</evidence>
<evidence type="ECO:0000256" key="1">
    <source>
        <dbReference type="ARBA" id="ARBA00022723"/>
    </source>
</evidence>
<dbReference type="GO" id="GO:0006915">
    <property type="term" value="P:apoptotic process"/>
    <property type="evidence" value="ECO:0007669"/>
    <property type="project" value="InterPro"/>
</dbReference>
<protein>
    <submittedName>
        <fullName evidence="7 8">XIAP-associated factor 1</fullName>
    </submittedName>
</protein>
<dbReference type="PANTHER" id="PTHR16295">
    <property type="entry name" value="TRAF-TYPE ZINC FINGER PROTEIN-RELATED"/>
    <property type="match status" value="1"/>
</dbReference>
<name>A0A3B3CKU6_ORYME</name>
<dbReference type="GeneTree" id="ENSGT00530000063869"/>
<sequence>MDKNEEEVTRTCGQCHRDVAESNFALHESHCSRFLCLCPDCAEPVPRDQLAQHRDEQHAQVKCSKCNAKMERRHLSDHQSDECLERLQKCPFCELEVRFRELDEHLLVCGSRTELCKDCSCYVKLRDLQDHSFTCSASGNHAAASDEPDTAGVSVDFSKWKSSSSDEDTEEHELQHLSETVEDDEKEKVEEKDYEYEFSWNRASEPGASSHSHGHGSWDDREDPDQISTCPHCHLALPVRTLRWHEVRCQTHVLLKAKRVQEEEL</sequence>
<dbReference type="Gene3D" id="3.30.40.10">
    <property type="entry name" value="Zinc/RING finger domain, C3HC4 (zinc finger)"/>
    <property type="match status" value="2"/>
</dbReference>
<dbReference type="InterPro" id="IPR049439">
    <property type="entry name" value="TRAFD1-XIAF1_Znf"/>
</dbReference>
<dbReference type="PANTHER" id="PTHR16295:SF17">
    <property type="entry name" value="XIAP-ASSOCIATED FACTOR 1"/>
    <property type="match status" value="1"/>
</dbReference>
<dbReference type="Ensembl" id="ENSOMET00000035266.1">
    <property type="protein sequence ID" value="ENSOMEP00000018472.1"/>
    <property type="gene ID" value="ENSOMEG00000020178.1"/>
</dbReference>
<gene>
    <name evidence="7" type="ORF">FQA47_014562</name>
</gene>
<keyword evidence="9" id="KW-1185">Reference proteome</keyword>